<evidence type="ECO:0000313" key="3">
    <source>
        <dbReference type="EMBL" id="AXX92278.1"/>
    </source>
</evidence>
<dbReference type="Pfam" id="PF03795">
    <property type="entry name" value="YCII"/>
    <property type="match status" value="1"/>
</dbReference>
<accession>A0A2G1DGX3</accession>
<dbReference type="KEGG" id="amol:AMOL_1302"/>
<dbReference type="EMBL" id="CP032098">
    <property type="protein sequence ID" value="AXX92278.1"/>
    <property type="molecule type" value="Genomic_DNA"/>
</dbReference>
<keyword evidence="5" id="KW-1185">Reference proteome</keyword>
<evidence type="ECO:0000313" key="6">
    <source>
        <dbReference type="Proteomes" id="UP000262712"/>
    </source>
</evidence>
<proteinExistence type="inferred from homology"/>
<sequence length="99" mass="11504">MFIINLTYIEPLDIVDSYLELHVKYLEEQYSKNNFIASGRKVPRNGGVILSLISSRKQLDEIISQDPFFKEKIAKYDIIEFIPSMTSTEFETLKPEISI</sequence>
<keyword evidence="4" id="KW-0378">Hydrolase</keyword>
<protein>
    <submittedName>
        <fullName evidence="4">GTP cyclohydrolase</fullName>
    </submittedName>
    <submittedName>
        <fullName evidence="3">YciI domain-containing protein</fullName>
    </submittedName>
</protein>
<gene>
    <name evidence="3" type="ORF">AMOL_1302</name>
    <name evidence="4" type="ORF">CPU12_09080</name>
</gene>
<evidence type="ECO:0000313" key="4">
    <source>
        <dbReference type="EMBL" id="PHO17737.1"/>
    </source>
</evidence>
<comment type="similarity">
    <text evidence="1">Belongs to the YciI family.</text>
</comment>
<dbReference type="Proteomes" id="UP000262712">
    <property type="component" value="Chromosome"/>
</dbReference>
<dbReference type="GO" id="GO:0016787">
    <property type="term" value="F:hydrolase activity"/>
    <property type="evidence" value="ECO:0007669"/>
    <property type="project" value="UniProtKB-KW"/>
</dbReference>
<feature type="domain" description="YCII-related" evidence="2">
    <location>
        <begin position="1"/>
        <end position="81"/>
    </location>
</feature>
<dbReference type="SUPFAM" id="SSF54909">
    <property type="entry name" value="Dimeric alpha+beta barrel"/>
    <property type="match status" value="1"/>
</dbReference>
<dbReference type="Proteomes" id="UP000221222">
    <property type="component" value="Unassembled WGS sequence"/>
</dbReference>
<dbReference type="InterPro" id="IPR011008">
    <property type="entry name" value="Dimeric_a/b-barrel"/>
</dbReference>
<dbReference type="RefSeq" id="WP_099342795.1">
    <property type="nucleotide sequence ID" value="NZ_CP032098.1"/>
</dbReference>
<organism evidence="4 5">
    <name type="scientific">Malaciobacter molluscorum LMG 25693</name>
    <dbReference type="NCBI Taxonomy" id="870501"/>
    <lineage>
        <taxon>Bacteria</taxon>
        <taxon>Pseudomonadati</taxon>
        <taxon>Campylobacterota</taxon>
        <taxon>Epsilonproteobacteria</taxon>
        <taxon>Campylobacterales</taxon>
        <taxon>Arcobacteraceae</taxon>
        <taxon>Malaciobacter</taxon>
    </lineage>
</organism>
<dbReference type="InterPro" id="IPR005545">
    <property type="entry name" value="YCII"/>
</dbReference>
<dbReference type="PANTHER" id="PTHR37828:SF1">
    <property type="entry name" value="YCII-RELATED DOMAIN-CONTAINING PROTEIN"/>
    <property type="match status" value="1"/>
</dbReference>
<name>A0A2G1DGX3_9BACT</name>
<evidence type="ECO:0000259" key="2">
    <source>
        <dbReference type="Pfam" id="PF03795"/>
    </source>
</evidence>
<evidence type="ECO:0000313" key="5">
    <source>
        <dbReference type="Proteomes" id="UP000221222"/>
    </source>
</evidence>
<dbReference type="PANTHER" id="PTHR37828">
    <property type="entry name" value="GSR2449 PROTEIN"/>
    <property type="match status" value="1"/>
</dbReference>
<dbReference type="EMBL" id="NXFY01000013">
    <property type="protein sequence ID" value="PHO17737.1"/>
    <property type="molecule type" value="Genomic_DNA"/>
</dbReference>
<reference evidence="3 6" key="2">
    <citation type="submission" date="2018-08" db="EMBL/GenBank/DDBJ databases">
        <title>Complete genome of the Arcobacter molluscorum type strain LMG 25693.</title>
        <authorList>
            <person name="Miller W.G."/>
            <person name="Yee E."/>
            <person name="Bono J.L."/>
        </authorList>
    </citation>
    <scope>NUCLEOTIDE SEQUENCE [LARGE SCALE GENOMIC DNA]</scope>
    <source>
        <strain evidence="3 6">CECT 7696</strain>
    </source>
</reference>
<evidence type="ECO:0000256" key="1">
    <source>
        <dbReference type="ARBA" id="ARBA00007689"/>
    </source>
</evidence>
<dbReference type="AlphaFoldDB" id="A0A2G1DGX3"/>
<reference evidence="4 5" key="1">
    <citation type="submission" date="2017-09" db="EMBL/GenBank/DDBJ databases">
        <title>Arcobacter canalis sp. nov., a new species isolated from a water canal contaminated with urban sewage.</title>
        <authorList>
            <person name="Perez-Cataluna A."/>
            <person name="Salas-Masso N."/>
            <person name="Figueras M.J."/>
        </authorList>
    </citation>
    <scope>NUCLEOTIDE SEQUENCE [LARGE SCALE GENOMIC DNA]</scope>
    <source>
        <strain evidence="4 5">F98-3</strain>
    </source>
</reference>